<dbReference type="EMBL" id="MNCJ02000330">
    <property type="protein sequence ID" value="KAF5764529.1"/>
    <property type="molecule type" value="Genomic_DNA"/>
</dbReference>
<keyword evidence="1" id="KW-0723">Serine/threonine-protein kinase</keyword>
<dbReference type="AlphaFoldDB" id="A0A9K3H4I4"/>
<reference evidence="8" key="2">
    <citation type="submission" date="2020-06" db="EMBL/GenBank/DDBJ databases">
        <title>Helianthus annuus Genome sequencing and assembly Release 2.</title>
        <authorList>
            <person name="Gouzy J."/>
            <person name="Langlade N."/>
            <person name="Munos S."/>
        </authorList>
    </citation>
    <scope>NUCLEOTIDE SEQUENCE</scope>
    <source>
        <tissue evidence="8">Leaves</tissue>
    </source>
</reference>
<dbReference type="PROSITE" id="PS50011">
    <property type="entry name" value="PROTEIN_KINASE_DOM"/>
    <property type="match status" value="1"/>
</dbReference>
<dbReference type="SUPFAM" id="SSF56672">
    <property type="entry name" value="DNA/RNA polymerases"/>
    <property type="match status" value="1"/>
</dbReference>
<reference evidence="8" key="1">
    <citation type="journal article" date="2017" name="Nature">
        <title>The sunflower genome provides insights into oil metabolism, flowering and Asterid evolution.</title>
        <authorList>
            <person name="Badouin H."/>
            <person name="Gouzy J."/>
            <person name="Grassa C.J."/>
            <person name="Murat F."/>
            <person name="Staton S.E."/>
            <person name="Cottret L."/>
            <person name="Lelandais-Briere C."/>
            <person name="Owens G.L."/>
            <person name="Carrere S."/>
            <person name="Mayjonade B."/>
            <person name="Legrand L."/>
            <person name="Gill N."/>
            <person name="Kane N.C."/>
            <person name="Bowers J.E."/>
            <person name="Hubner S."/>
            <person name="Bellec A."/>
            <person name="Berard A."/>
            <person name="Berges H."/>
            <person name="Blanchet N."/>
            <person name="Boniface M.C."/>
            <person name="Brunel D."/>
            <person name="Catrice O."/>
            <person name="Chaidir N."/>
            <person name="Claudel C."/>
            <person name="Donnadieu C."/>
            <person name="Faraut T."/>
            <person name="Fievet G."/>
            <person name="Helmstetter N."/>
            <person name="King M."/>
            <person name="Knapp S.J."/>
            <person name="Lai Z."/>
            <person name="Le Paslier M.C."/>
            <person name="Lippi Y."/>
            <person name="Lorenzon L."/>
            <person name="Mandel J.R."/>
            <person name="Marage G."/>
            <person name="Marchand G."/>
            <person name="Marquand E."/>
            <person name="Bret-Mestries E."/>
            <person name="Morien E."/>
            <person name="Nambeesan S."/>
            <person name="Nguyen T."/>
            <person name="Pegot-Espagnet P."/>
            <person name="Pouilly N."/>
            <person name="Raftis F."/>
            <person name="Sallet E."/>
            <person name="Schiex T."/>
            <person name="Thomas J."/>
            <person name="Vandecasteele C."/>
            <person name="Vares D."/>
            <person name="Vear F."/>
            <person name="Vautrin S."/>
            <person name="Crespi M."/>
            <person name="Mangin B."/>
            <person name="Burke J.M."/>
            <person name="Salse J."/>
            <person name="Munos S."/>
            <person name="Vincourt P."/>
            <person name="Rieseberg L.H."/>
            <person name="Langlade N.B."/>
        </authorList>
    </citation>
    <scope>NUCLEOTIDE SEQUENCE</scope>
    <source>
        <tissue evidence="8">Leaves</tissue>
    </source>
</reference>
<dbReference type="Pfam" id="PF07714">
    <property type="entry name" value="PK_Tyr_Ser-Thr"/>
    <property type="match status" value="1"/>
</dbReference>
<keyword evidence="6" id="KW-0472">Membrane</keyword>
<feature type="domain" description="Protein kinase" evidence="7">
    <location>
        <begin position="525"/>
        <end position="617"/>
    </location>
</feature>
<dbReference type="CDD" id="cd09272">
    <property type="entry name" value="RNase_HI_RT_Ty1"/>
    <property type="match status" value="1"/>
</dbReference>
<dbReference type="Gramene" id="mRNA:HanXRQr2_Chr15g0693121">
    <property type="protein sequence ID" value="mRNA:HanXRQr2_Chr15g0693121"/>
    <property type="gene ID" value="HanXRQr2_Chr15g0693121"/>
</dbReference>
<dbReference type="EC" id="2.7.7.49" evidence="8"/>
<evidence type="ECO:0000256" key="3">
    <source>
        <dbReference type="ARBA" id="ARBA00022741"/>
    </source>
</evidence>
<keyword evidence="6" id="KW-1133">Transmembrane helix</keyword>
<dbReference type="Proteomes" id="UP000215914">
    <property type="component" value="Unassembled WGS sequence"/>
</dbReference>
<evidence type="ECO:0000313" key="9">
    <source>
        <dbReference type="Proteomes" id="UP000215914"/>
    </source>
</evidence>
<proteinExistence type="predicted"/>
<evidence type="ECO:0000313" key="8">
    <source>
        <dbReference type="EMBL" id="KAF5764529.1"/>
    </source>
</evidence>
<dbReference type="FunFam" id="3.30.200.20:FF:001238">
    <property type="entry name" value="Os08g0179000 protein"/>
    <property type="match status" value="1"/>
</dbReference>
<feature type="transmembrane region" description="Helical" evidence="6">
    <location>
        <begin position="415"/>
        <end position="438"/>
    </location>
</feature>
<gene>
    <name evidence="8" type="ORF">HanXRQr2_Chr15g0693121</name>
</gene>
<evidence type="ECO:0000259" key="7">
    <source>
        <dbReference type="PROSITE" id="PS50011"/>
    </source>
</evidence>
<dbReference type="PANTHER" id="PTHR27002">
    <property type="entry name" value="RECEPTOR-LIKE SERINE/THREONINE-PROTEIN KINASE SD1-8"/>
    <property type="match status" value="1"/>
</dbReference>
<organism evidence="8 9">
    <name type="scientific">Helianthus annuus</name>
    <name type="common">Common sunflower</name>
    <dbReference type="NCBI Taxonomy" id="4232"/>
    <lineage>
        <taxon>Eukaryota</taxon>
        <taxon>Viridiplantae</taxon>
        <taxon>Streptophyta</taxon>
        <taxon>Embryophyta</taxon>
        <taxon>Tracheophyta</taxon>
        <taxon>Spermatophyta</taxon>
        <taxon>Magnoliopsida</taxon>
        <taxon>eudicotyledons</taxon>
        <taxon>Gunneridae</taxon>
        <taxon>Pentapetalae</taxon>
        <taxon>asterids</taxon>
        <taxon>campanulids</taxon>
        <taxon>Asterales</taxon>
        <taxon>Asteraceae</taxon>
        <taxon>Asteroideae</taxon>
        <taxon>Heliantheae alliance</taxon>
        <taxon>Heliantheae</taxon>
        <taxon>Helianthus</taxon>
    </lineage>
</organism>
<evidence type="ECO:0000256" key="2">
    <source>
        <dbReference type="ARBA" id="ARBA00022679"/>
    </source>
</evidence>
<dbReference type="GO" id="GO:0003964">
    <property type="term" value="F:RNA-directed DNA polymerase activity"/>
    <property type="evidence" value="ECO:0007669"/>
    <property type="project" value="UniProtKB-KW"/>
</dbReference>
<accession>A0A9K3H4I4</accession>
<feature type="transmembrane region" description="Helical" evidence="6">
    <location>
        <begin position="474"/>
        <end position="491"/>
    </location>
</feature>
<dbReference type="Pfam" id="PF07727">
    <property type="entry name" value="RVT_2"/>
    <property type="match status" value="1"/>
</dbReference>
<sequence length="617" mass="70696">MSHEFSALLKNKTWELVPGTPDMNIIRSLWLFKHNFRSNGTLERYKARLVCDGRKQQLGVDCGDTFTPVAKPSTIRLVLSLALSKSWQIHQLDVTNAFLHGNLEETVYMHQPMGFRHRDFPDHACLLRKSLYGLKQAPRAWYQRFTDFVTLQGFRQSKSDNSLFLYHHGHEIADLLIYVDDIILTTSSEDLRKRLLHKLSGEFAMKDLGPLSYFLGIQVTREGDTMFLSQQAYVRDILHRASMDSYKPVATTVDTQSKLSAHQGPLHDDPSTFRSLAGALQYLTITRPDISYVVQQICMHMHVPRIDHWNALKHILRYLQGTAHFGLHPGPVSSIRLIAYTDWAGCPDTRRSTSGYCVYFGDNHISWSSKRQSTISRSSAEAEYQVLLMWLRIFVGCVIFFSSSIILFHALRWFIVIMSVPSTSLVIMCNISTLSTLSSTFTSFMNWCNAVTFVCYMFLLAIRLPIYSPRVSRVFYLTIFVPVSTSVLPMLQLRGYRGVLSEEDRKGLDVPFFEFKRILSATENFSLANKLGQGGFGPVYKGTFPEGAEMAVKRLSSQSKQGLKEFKNEVLLIAKLQHRNLIRLLGYSMKNHEMILLYEYMPNKSLDHFIFDKPLNL</sequence>
<feature type="transmembrane region" description="Helical" evidence="6">
    <location>
        <begin position="387"/>
        <end position="408"/>
    </location>
</feature>
<dbReference type="InterPro" id="IPR043502">
    <property type="entry name" value="DNA/RNA_pol_sf"/>
</dbReference>
<keyword evidence="5" id="KW-0067">ATP-binding</keyword>
<keyword evidence="9" id="KW-1185">Reference proteome</keyword>
<dbReference type="SUPFAM" id="SSF56112">
    <property type="entry name" value="Protein kinase-like (PK-like)"/>
    <property type="match status" value="1"/>
</dbReference>
<dbReference type="PANTHER" id="PTHR27002:SF973">
    <property type="entry name" value="S-LOCUS GLYCOPROTEIN DOMAIN-CONTAINING PROTEIN-RELATED"/>
    <property type="match status" value="1"/>
</dbReference>
<dbReference type="InterPro" id="IPR011009">
    <property type="entry name" value="Kinase-like_dom_sf"/>
</dbReference>
<dbReference type="InterPro" id="IPR000719">
    <property type="entry name" value="Prot_kinase_dom"/>
</dbReference>
<dbReference type="Gene3D" id="3.30.200.20">
    <property type="entry name" value="Phosphorylase Kinase, domain 1"/>
    <property type="match status" value="1"/>
</dbReference>
<dbReference type="GO" id="GO:0005524">
    <property type="term" value="F:ATP binding"/>
    <property type="evidence" value="ECO:0007669"/>
    <property type="project" value="UniProtKB-KW"/>
</dbReference>
<evidence type="ECO:0000256" key="1">
    <source>
        <dbReference type="ARBA" id="ARBA00022527"/>
    </source>
</evidence>
<keyword evidence="2 8" id="KW-0808">Transferase</keyword>
<name>A0A9K3H4I4_HELAN</name>
<evidence type="ECO:0000256" key="6">
    <source>
        <dbReference type="SAM" id="Phobius"/>
    </source>
</evidence>
<evidence type="ECO:0000256" key="4">
    <source>
        <dbReference type="ARBA" id="ARBA00022777"/>
    </source>
</evidence>
<evidence type="ECO:0000256" key="5">
    <source>
        <dbReference type="ARBA" id="ARBA00022840"/>
    </source>
</evidence>
<feature type="transmembrane region" description="Helical" evidence="6">
    <location>
        <begin position="444"/>
        <end position="462"/>
    </location>
</feature>
<keyword evidence="8" id="KW-0695">RNA-directed DNA polymerase</keyword>
<dbReference type="InterPro" id="IPR001245">
    <property type="entry name" value="Ser-Thr/Tyr_kinase_cat_dom"/>
</dbReference>
<keyword evidence="8" id="KW-0548">Nucleotidyltransferase</keyword>
<dbReference type="InterPro" id="IPR013103">
    <property type="entry name" value="RVT_2"/>
</dbReference>
<keyword evidence="4 8" id="KW-0418">Kinase</keyword>
<dbReference type="GO" id="GO:0004674">
    <property type="term" value="F:protein serine/threonine kinase activity"/>
    <property type="evidence" value="ECO:0007669"/>
    <property type="project" value="UniProtKB-KW"/>
</dbReference>
<comment type="caution">
    <text evidence="8">The sequence shown here is derived from an EMBL/GenBank/DDBJ whole genome shotgun (WGS) entry which is preliminary data.</text>
</comment>
<keyword evidence="6" id="KW-0812">Transmembrane</keyword>
<protein>
    <submittedName>
        <fullName evidence="8">RNA-directed DNA polymerase, protein kinase RLK-Pelle-DLSV family</fullName>
        <ecNumber evidence="8">2.7.7.49</ecNumber>
    </submittedName>
</protein>
<keyword evidence="3" id="KW-0547">Nucleotide-binding</keyword>